<evidence type="ECO:0000256" key="19">
    <source>
        <dbReference type="SAM" id="Phobius"/>
    </source>
</evidence>
<keyword evidence="12 19" id="KW-0472">Membrane</keyword>
<feature type="transmembrane region" description="Helical" evidence="19">
    <location>
        <begin position="92"/>
        <end position="113"/>
    </location>
</feature>
<dbReference type="Pfam" id="PF01219">
    <property type="entry name" value="DAGK_prokar"/>
    <property type="match status" value="1"/>
</dbReference>
<keyword evidence="21" id="KW-1185">Reference proteome</keyword>
<evidence type="ECO:0000313" key="20">
    <source>
        <dbReference type="EMBL" id="SHJ50889.1"/>
    </source>
</evidence>
<dbReference type="Gene3D" id="1.10.287.3610">
    <property type="match status" value="1"/>
</dbReference>
<dbReference type="PANTHER" id="PTHR34299:SF1">
    <property type="entry name" value="DIACYLGLYCEROL KINASE"/>
    <property type="match status" value="1"/>
</dbReference>
<dbReference type="GO" id="GO:0016301">
    <property type="term" value="F:kinase activity"/>
    <property type="evidence" value="ECO:0007669"/>
    <property type="project" value="UniProtKB-KW"/>
</dbReference>
<feature type="binding site" evidence="16">
    <location>
        <position position="65"/>
    </location>
    <ligand>
        <name>substrate</name>
    </ligand>
</feature>
<feature type="transmembrane region" description="Helical" evidence="19">
    <location>
        <begin position="27"/>
        <end position="43"/>
    </location>
</feature>
<organism evidence="20 21">
    <name type="scientific">Thermoclostridium caenicola</name>
    <dbReference type="NCBI Taxonomy" id="659425"/>
    <lineage>
        <taxon>Bacteria</taxon>
        <taxon>Bacillati</taxon>
        <taxon>Bacillota</taxon>
        <taxon>Clostridia</taxon>
        <taxon>Eubacteriales</taxon>
        <taxon>Oscillospiraceae</taxon>
        <taxon>Thermoclostridium</taxon>
    </lineage>
</organism>
<dbReference type="PROSITE" id="PS01069">
    <property type="entry name" value="DAGK_PROKAR"/>
    <property type="match status" value="1"/>
</dbReference>
<gene>
    <name evidence="20" type="ORF">SAMN05444373_10637</name>
</gene>
<keyword evidence="9 17" id="KW-0067">ATP-binding</keyword>
<dbReference type="OrthoDB" id="9789934at2"/>
<keyword evidence="11" id="KW-0443">Lipid metabolism</keyword>
<evidence type="ECO:0000256" key="2">
    <source>
        <dbReference type="ARBA" id="ARBA00005967"/>
    </source>
</evidence>
<keyword evidence="3" id="KW-1003">Cell membrane</keyword>
<dbReference type="InterPro" id="IPR000829">
    <property type="entry name" value="DAGK"/>
</dbReference>
<dbReference type="GO" id="GO:0008654">
    <property type="term" value="P:phospholipid biosynthetic process"/>
    <property type="evidence" value="ECO:0007669"/>
    <property type="project" value="UniProtKB-KW"/>
</dbReference>
<evidence type="ECO:0000256" key="9">
    <source>
        <dbReference type="ARBA" id="ARBA00022840"/>
    </source>
</evidence>
<feature type="binding site" evidence="18">
    <location>
        <position position="72"/>
    </location>
    <ligand>
        <name>a divalent metal cation</name>
        <dbReference type="ChEBI" id="CHEBI:60240"/>
    </ligand>
</feature>
<keyword evidence="10 19" id="KW-1133">Transmembrane helix</keyword>
<evidence type="ECO:0000256" key="13">
    <source>
        <dbReference type="ARBA" id="ARBA00023209"/>
    </source>
</evidence>
<keyword evidence="14" id="KW-1208">Phospholipid metabolism</keyword>
<keyword evidence="4" id="KW-0444">Lipid biosynthesis</keyword>
<dbReference type="InterPro" id="IPR036945">
    <property type="entry name" value="DAGK_sf"/>
</dbReference>
<feature type="binding site" evidence="17">
    <location>
        <begin position="90"/>
        <end position="91"/>
    </location>
    <ligand>
        <name>ATP</name>
        <dbReference type="ChEBI" id="CHEBI:30616"/>
    </ligand>
</feature>
<feature type="binding site" evidence="18">
    <location>
        <position position="24"/>
    </location>
    <ligand>
        <name>a divalent metal cation</name>
        <dbReference type="ChEBI" id="CHEBI:60240"/>
    </ligand>
</feature>
<dbReference type="GO" id="GO:0005524">
    <property type="term" value="F:ATP binding"/>
    <property type="evidence" value="ECO:0007669"/>
    <property type="project" value="UniProtKB-KW"/>
</dbReference>
<evidence type="ECO:0000256" key="16">
    <source>
        <dbReference type="PIRSR" id="PIRSR600829-2"/>
    </source>
</evidence>
<evidence type="ECO:0000256" key="12">
    <source>
        <dbReference type="ARBA" id="ARBA00023136"/>
    </source>
</evidence>
<evidence type="ECO:0000256" key="3">
    <source>
        <dbReference type="ARBA" id="ARBA00022475"/>
    </source>
</evidence>
<reference evidence="20 21" key="1">
    <citation type="submission" date="2016-11" db="EMBL/GenBank/DDBJ databases">
        <authorList>
            <person name="Varghese N."/>
            <person name="Submissions S."/>
        </authorList>
    </citation>
    <scope>NUCLEOTIDE SEQUENCE [LARGE SCALE GENOMIC DNA]</scope>
    <source>
        <strain evidence="20 21">DSM 19027</strain>
    </source>
</reference>
<feature type="binding site" evidence="17">
    <location>
        <position position="24"/>
    </location>
    <ligand>
        <name>ATP</name>
        <dbReference type="ChEBI" id="CHEBI:30616"/>
    </ligand>
</feature>
<keyword evidence="5" id="KW-0808">Transferase</keyword>
<name>A0A1M6JW66_9FIRM</name>
<keyword evidence="18" id="KW-0479">Metal-binding</keyword>
<evidence type="ECO:0000313" key="21">
    <source>
        <dbReference type="Proteomes" id="UP000324781"/>
    </source>
</evidence>
<evidence type="ECO:0000256" key="4">
    <source>
        <dbReference type="ARBA" id="ARBA00022516"/>
    </source>
</evidence>
<proteinExistence type="inferred from homology"/>
<evidence type="ECO:0000256" key="5">
    <source>
        <dbReference type="ARBA" id="ARBA00022679"/>
    </source>
</evidence>
<dbReference type="AlphaFoldDB" id="A0A1M6JW66"/>
<keyword evidence="6 19" id="KW-0812">Transmembrane</keyword>
<keyword evidence="8 20" id="KW-0418">Kinase</keyword>
<keyword evidence="18" id="KW-0460">Magnesium</keyword>
<evidence type="ECO:0000256" key="15">
    <source>
        <dbReference type="PIRSR" id="PIRSR600829-1"/>
    </source>
</evidence>
<dbReference type="InterPro" id="IPR033717">
    <property type="entry name" value="UDPK"/>
</dbReference>
<evidence type="ECO:0000256" key="18">
    <source>
        <dbReference type="PIRSR" id="PIRSR600829-4"/>
    </source>
</evidence>
<dbReference type="GO" id="GO:0005886">
    <property type="term" value="C:plasma membrane"/>
    <property type="evidence" value="ECO:0007669"/>
    <property type="project" value="UniProtKB-SubCell"/>
</dbReference>
<sequence length="123" mass="13258">MRNHKLSDSFRNAFRGLRQAIARERNMRIHVAAAVLCILLGIVCRLDPVSWAVLFIAIGLVVVTELINTAVEKLVDMITTEYSTKARAVKDIAAGAVLVAAIVAVALGALVFIPPLLRLAGLQ</sequence>
<accession>A0A1M6JW66</accession>
<feature type="transmembrane region" description="Helical" evidence="19">
    <location>
        <begin position="49"/>
        <end position="71"/>
    </location>
</feature>
<evidence type="ECO:0000256" key="6">
    <source>
        <dbReference type="ARBA" id="ARBA00022692"/>
    </source>
</evidence>
<evidence type="ECO:0000256" key="11">
    <source>
        <dbReference type="ARBA" id="ARBA00023098"/>
    </source>
</evidence>
<evidence type="ECO:0000256" key="17">
    <source>
        <dbReference type="PIRSR" id="PIRSR600829-3"/>
    </source>
</evidence>
<evidence type="ECO:0000256" key="1">
    <source>
        <dbReference type="ARBA" id="ARBA00004651"/>
    </source>
</evidence>
<comment type="subcellular location">
    <subcellularLocation>
        <location evidence="1">Cell membrane</location>
        <topology evidence="1">Multi-pass membrane protein</topology>
    </subcellularLocation>
</comment>
<dbReference type="PANTHER" id="PTHR34299">
    <property type="entry name" value="DIACYLGLYCEROL KINASE"/>
    <property type="match status" value="1"/>
</dbReference>
<dbReference type="Proteomes" id="UP000324781">
    <property type="component" value="Unassembled WGS sequence"/>
</dbReference>
<evidence type="ECO:0000256" key="10">
    <source>
        <dbReference type="ARBA" id="ARBA00022989"/>
    </source>
</evidence>
<evidence type="ECO:0000256" key="8">
    <source>
        <dbReference type="ARBA" id="ARBA00022777"/>
    </source>
</evidence>
<evidence type="ECO:0000256" key="14">
    <source>
        <dbReference type="ARBA" id="ARBA00023264"/>
    </source>
</evidence>
<comment type="cofactor">
    <cofactor evidence="18">
        <name>Mg(2+)</name>
        <dbReference type="ChEBI" id="CHEBI:18420"/>
    </cofactor>
    <text evidence="18">Mn(2+), Zn(2+), Cd(2+) and Co(2+) support activity to lesser extents.</text>
</comment>
<dbReference type="CDD" id="cd14265">
    <property type="entry name" value="UDPK_IM_like"/>
    <property type="match status" value="1"/>
</dbReference>
<feature type="binding site" evidence="17">
    <location>
        <position position="72"/>
    </location>
    <ligand>
        <name>ATP</name>
        <dbReference type="ChEBI" id="CHEBI:30616"/>
    </ligand>
</feature>
<keyword evidence="13" id="KW-0594">Phospholipid biosynthesis</keyword>
<dbReference type="GO" id="GO:0046872">
    <property type="term" value="F:metal ion binding"/>
    <property type="evidence" value="ECO:0007669"/>
    <property type="project" value="UniProtKB-KW"/>
</dbReference>
<protein>
    <submittedName>
        <fullName evidence="20">Undecaprenol kinase</fullName>
    </submittedName>
</protein>
<evidence type="ECO:0000256" key="7">
    <source>
        <dbReference type="ARBA" id="ARBA00022741"/>
    </source>
</evidence>
<dbReference type="RefSeq" id="WP_149679574.1">
    <property type="nucleotide sequence ID" value="NZ_FQZP01000063.1"/>
</dbReference>
<feature type="active site" description="Proton acceptor" evidence="15">
    <location>
        <position position="65"/>
    </location>
</feature>
<keyword evidence="7 17" id="KW-0547">Nucleotide-binding</keyword>
<comment type="similarity">
    <text evidence="2">Belongs to the bacterial diacylglycerol kinase family.</text>
</comment>
<dbReference type="EMBL" id="FQZP01000063">
    <property type="protein sequence ID" value="SHJ50889.1"/>
    <property type="molecule type" value="Genomic_DNA"/>
</dbReference>